<feature type="domain" description="F5/8 type C" evidence="3">
    <location>
        <begin position="13"/>
        <end position="151"/>
    </location>
</feature>
<evidence type="ECO:0000313" key="4">
    <source>
        <dbReference type="EMBL" id="MBB5957242.1"/>
    </source>
</evidence>
<dbReference type="InterPro" id="IPR006626">
    <property type="entry name" value="PbH1"/>
</dbReference>
<dbReference type="SUPFAM" id="SSF49785">
    <property type="entry name" value="Galactose-binding domain-like"/>
    <property type="match status" value="1"/>
</dbReference>
<dbReference type="Pfam" id="PF08787">
    <property type="entry name" value="Alginate_lyase2"/>
    <property type="match status" value="1"/>
</dbReference>
<feature type="compositionally biased region" description="Polar residues" evidence="1">
    <location>
        <begin position="236"/>
        <end position="246"/>
    </location>
</feature>
<dbReference type="NCBIfam" id="NF041518">
    <property type="entry name" value="choice_anch_Q"/>
    <property type="match status" value="1"/>
</dbReference>
<evidence type="ECO:0000313" key="5">
    <source>
        <dbReference type="Proteomes" id="UP000547510"/>
    </source>
</evidence>
<feature type="compositionally biased region" description="Basic and acidic residues" evidence="1">
    <location>
        <begin position="226"/>
        <end position="235"/>
    </location>
</feature>
<dbReference type="Gene3D" id="2.60.120.260">
    <property type="entry name" value="Galactose-binding domain-like"/>
    <property type="match status" value="1"/>
</dbReference>
<dbReference type="SUPFAM" id="SSF51126">
    <property type="entry name" value="Pectin lyase-like"/>
    <property type="match status" value="1"/>
</dbReference>
<dbReference type="InterPro" id="IPR000421">
    <property type="entry name" value="FA58C"/>
</dbReference>
<name>A0A841CFB9_9PSEU</name>
<dbReference type="InterPro" id="IPR011050">
    <property type="entry name" value="Pectin_lyase_fold/virulence"/>
</dbReference>
<dbReference type="InterPro" id="IPR039513">
    <property type="entry name" value="PL-6"/>
</dbReference>
<dbReference type="Gene3D" id="2.60.120.200">
    <property type="match status" value="1"/>
</dbReference>
<dbReference type="Proteomes" id="UP000547510">
    <property type="component" value="Unassembled WGS sequence"/>
</dbReference>
<dbReference type="InterPro" id="IPR059226">
    <property type="entry name" value="Choice_anch_Q_dom"/>
</dbReference>
<dbReference type="InterPro" id="IPR008979">
    <property type="entry name" value="Galactose-bd-like_sf"/>
</dbReference>
<keyword evidence="5" id="KW-1185">Reference proteome</keyword>
<organism evidence="4 5">
    <name type="scientific">Saccharothrix tamanrassetensis</name>
    <dbReference type="NCBI Taxonomy" id="1051531"/>
    <lineage>
        <taxon>Bacteria</taxon>
        <taxon>Bacillati</taxon>
        <taxon>Actinomycetota</taxon>
        <taxon>Actinomycetes</taxon>
        <taxon>Pseudonocardiales</taxon>
        <taxon>Pseudonocardiaceae</taxon>
        <taxon>Saccharothrix</taxon>
    </lineage>
</organism>
<reference evidence="4 5" key="1">
    <citation type="submission" date="2020-08" db="EMBL/GenBank/DDBJ databases">
        <title>Genomic Encyclopedia of Type Strains, Phase III (KMG-III): the genomes of soil and plant-associated and newly described type strains.</title>
        <authorList>
            <person name="Whitman W."/>
        </authorList>
    </citation>
    <scope>NUCLEOTIDE SEQUENCE [LARGE SCALE GENOMIC DNA]</scope>
    <source>
        <strain evidence="4 5">CECT 8640</strain>
    </source>
</reference>
<gene>
    <name evidence="4" type="ORF">FHS29_003835</name>
</gene>
<feature type="region of interest" description="Disordered" evidence="1">
    <location>
        <begin position="791"/>
        <end position="830"/>
    </location>
</feature>
<dbReference type="Pfam" id="PF14592">
    <property type="entry name" value="Chondroitinas_B"/>
    <property type="match status" value="1"/>
</dbReference>
<dbReference type="SMART" id="SM00710">
    <property type="entry name" value="PbH1"/>
    <property type="match status" value="4"/>
</dbReference>
<dbReference type="PROSITE" id="PS50022">
    <property type="entry name" value="FA58C_3"/>
    <property type="match status" value="1"/>
</dbReference>
<comment type="caution">
    <text evidence="4">The sequence shown here is derived from an EMBL/GenBank/DDBJ whole genome shotgun (WGS) entry which is preliminary data.</text>
</comment>
<feature type="chain" id="PRO_5039236102" description="F5/8 type C domain-containing protein" evidence="2">
    <location>
        <begin position="20"/>
        <end position="830"/>
    </location>
</feature>
<feature type="signal peptide" evidence="2">
    <location>
        <begin position="1"/>
        <end position="19"/>
    </location>
</feature>
<sequence>MSVLFALAVSGACHPVASAVAGSALPVEEVTASADDGNVATNTVDGDLSTRWSAQGDGVWIRYDLGSTQVVGSVSIAWHKGDARRNTFDVELSADGSSWTTVLARKSSSGSTLELQDYGFPDASARFLKIVGHGNTSNDWTSITETTVHGADDGGSGDCRYPAEVLDLTNWYVGLPIGQPEKPLNVKQPQLDTYAIDPWFTTTPACDAVQFRAAVNGVTTSGSDYPRSELREMTDSGRTQASWSSTSGTHTMVIDQAITAAPTGRPNVVAGQIHDAENDVSVFRLEGEKLYITEGNDKLKLVKDDYVLGTRFQAKFEVGGGKIKAYYNGELQATISKKFSGAYFKAGAYTQANCDKTSPCSESNYGEVKIYGLNVTHDVGEAPSRTVDVTNSTQLQNAMGNAQPGDRIVLADGRYTIGKMSAKNGTADRPITVVAANRGKAVVSDGQLDVTGSSHVTFEGLQWTNGNTLKITGSNNIRLTRNHFRLTETSALKWVLIGGANSHHNRIDHNLFEDKHQLGNFITIDGSDTRQSQHDRIDHNHFRDIGPRAQNEMEAIRVGWSAISGSSGFTVVEANLFENCDGDPEIVSVKSNDNTVRYNTFRTSQGTLTHRHGNRGAFYGNFFLGGGKAETGGIRIYGQDHKVYNNYFEGLTGSGHDAALQVDGGDVDNSGALNAHWRVYRATVVNNTFVDNASNIEIGANYKFAPVDSVFADNVVTGSQGKLINERKTPVNATYAGNIAWPTGSATVGVAKPTAAVRVVDPLLARAGQVHRIGAGSPAVDTGTGAHAFVTDDMDGQARTGGVDVGADERSSAPATRSPLNAADVGPDAP</sequence>
<evidence type="ECO:0000259" key="3">
    <source>
        <dbReference type="PROSITE" id="PS50022"/>
    </source>
</evidence>
<feature type="region of interest" description="Disordered" evidence="1">
    <location>
        <begin position="225"/>
        <end position="246"/>
    </location>
</feature>
<dbReference type="RefSeq" id="WP_312864979.1">
    <property type="nucleotide sequence ID" value="NZ_JACHJN010000005.1"/>
</dbReference>
<proteinExistence type="predicted"/>
<dbReference type="CDD" id="cd14251">
    <property type="entry name" value="PL-6"/>
    <property type="match status" value="1"/>
</dbReference>
<evidence type="ECO:0000256" key="2">
    <source>
        <dbReference type="SAM" id="SignalP"/>
    </source>
</evidence>
<dbReference type="InterPro" id="IPR013320">
    <property type="entry name" value="ConA-like_dom_sf"/>
</dbReference>
<accession>A0A841CFB9</accession>
<evidence type="ECO:0000256" key="1">
    <source>
        <dbReference type="SAM" id="MobiDB-lite"/>
    </source>
</evidence>
<keyword evidence="2" id="KW-0732">Signal</keyword>
<dbReference type="SUPFAM" id="SSF49899">
    <property type="entry name" value="Concanavalin A-like lectins/glucanases"/>
    <property type="match status" value="1"/>
</dbReference>
<dbReference type="InterPro" id="IPR014895">
    <property type="entry name" value="Alginate_lyase_2"/>
</dbReference>
<dbReference type="Gene3D" id="2.160.20.10">
    <property type="entry name" value="Single-stranded right-handed beta-helix, Pectin lyase-like"/>
    <property type="match status" value="1"/>
</dbReference>
<dbReference type="EMBL" id="JACHJN010000005">
    <property type="protein sequence ID" value="MBB5957242.1"/>
    <property type="molecule type" value="Genomic_DNA"/>
</dbReference>
<protein>
    <recommendedName>
        <fullName evidence="3">F5/8 type C domain-containing protein</fullName>
    </recommendedName>
</protein>
<dbReference type="InterPro" id="IPR012334">
    <property type="entry name" value="Pectin_lyas_fold"/>
</dbReference>
<dbReference type="Pfam" id="PF00754">
    <property type="entry name" value="F5_F8_type_C"/>
    <property type="match status" value="1"/>
</dbReference>
<dbReference type="AlphaFoldDB" id="A0A841CFB9"/>